<dbReference type="Proteomes" id="UP001056384">
    <property type="component" value="Chromosome 8"/>
</dbReference>
<evidence type="ECO:0000256" key="2">
    <source>
        <dbReference type="ARBA" id="ARBA00008072"/>
    </source>
</evidence>
<dbReference type="CDD" id="cd08233">
    <property type="entry name" value="butanediol_DH_like"/>
    <property type="match status" value="1"/>
</dbReference>
<dbReference type="GO" id="GO:0000721">
    <property type="term" value="F:(R,R)-butanediol dehydrogenase activity"/>
    <property type="evidence" value="ECO:0007669"/>
    <property type="project" value="TreeGrafter"/>
</dbReference>
<comment type="similarity">
    <text evidence="2 6">Belongs to the zinc-containing alcohol dehydrogenase family.</text>
</comment>
<proteinExistence type="inferred from homology"/>
<evidence type="ECO:0000256" key="1">
    <source>
        <dbReference type="ARBA" id="ARBA00001947"/>
    </source>
</evidence>
<dbReference type="Gene3D" id="3.90.180.10">
    <property type="entry name" value="Medium-chain alcohol dehydrogenases, catalytic domain"/>
    <property type="match status" value="1"/>
</dbReference>
<dbReference type="InterPro" id="IPR011032">
    <property type="entry name" value="GroES-like_sf"/>
</dbReference>
<dbReference type="Gene3D" id="3.40.50.720">
    <property type="entry name" value="NAD(P)-binding Rossmann-like Domain"/>
    <property type="match status" value="1"/>
</dbReference>
<evidence type="ECO:0000256" key="3">
    <source>
        <dbReference type="ARBA" id="ARBA00022723"/>
    </source>
</evidence>
<gene>
    <name evidence="8" type="ORF">Slin15195_G094270</name>
</gene>
<evidence type="ECO:0000259" key="7">
    <source>
        <dbReference type="SMART" id="SM00829"/>
    </source>
</evidence>
<dbReference type="Pfam" id="PF08240">
    <property type="entry name" value="ADH_N"/>
    <property type="match status" value="1"/>
</dbReference>
<dbReference type="EMBL" id="CP099425">
    <property type="protein sequence ID" value="USW56108.1"/>
    <property type="molecule type" value="Genomic_DNA"/>
</dbReference>
<dbReference type="PANTHER" id="PTHR43161">
    <property type="entry name" value="SORBITOL DEHYDROGENASE"/>
    <property type="match status" value="1"/>
</dbReference>
<keyword evidence="3 6" id="KW-0479">Metal-binding</keyword>
<dbReference type="SUPFAM" id="SSF51735">
    <property type="entry name" value="NAD(P)-binding Rossmann-fold domains"/>
    <property type="match status" value="1"/>
</dbReference>
<accession>A0A9Q9AZJ9</accession>
<dbReference type="InterPro" id="IPR020843">
    <property type="entry name" value="ER"/>
</dbReference>
<keyword evidence="5" id="KW-0560">Oxidoreductase</keyword>
<keyword evidence="4 6" id="KW-0862">Zinc</keyword>
<dbReference type="SUPFAM" id="SSF50129">
    <property type="entry name" value="GroES-like"/>
    <property type="match status" value="1"/>
</dbReference>
<dbReference type="InterPro" id="IPR013149">
    <property type="entry name" value="ADH-like_C"/>
</dbReference>
<comment type="cofactor">
    <cofactor evidence="1 6">
        <name>Zn(2+)</name>
        <dbReference type="ChEBI" id="CHEBI:29105"/>
    </cofactor>
</comment>
<dbReference type="Pfam" id="PF00107">
    <property type="entry name" value="ADH_zinc_N"/>
    <property type="match status" value="1"/>
</dbReference>
<dbReference type="PROSITE" id="PS00059">
    <property type="entry name" value="ADH_ZINC"/>
    <property type="match status" value="1"/>
</dbReference>
<evidence type="ECO:0000313" key="8">
    <source>
        <dbReference type="EMBL" id="USW56108.1"/>
    </source>
</evidence>
<evidence type="ECO:0000256" key="4">
    <source>
        <dbReference type="ARBA" id="ARBA00022833"/>
    </source>
</evidence>
<reference evidence="8" key="1">
    <citation type="submission" date="2022-06" db="EMBL/GenBank/DDBJ databases">
        <title>Complete genome sequences of two strains of the flax pathogen Septoria linicola.</title>
        <authorList>
            <person name="Lapalu N."/>
            <person name="Simon A."/>
            <person name="Demenou B."/>
            <person name="Paumier D."/>
            <person name="Guillot M.-P."/>
            <person name="Gout L."/>
            <person name="Valade R."/>
        </authorList>
    </citation>
    <scope>NUCLEOTIDE SEQUENCE</scope>
    <source>
        <strain evidence="8">SE15195</strain>
    </source>
</reference>
<evidence type="ECO:0000313" key="9">
    <source>
        <dbReference type="Proteomes" id="UP001056384"/>
    </source>
</evidence>
<organism evidence="8 9">
    <name type="scientific">Septoria linicola</name>
    <dbReference type="NCBI Taxonomy" id="215465"/>
    <lineage>
        <taxon>Eukaryota</taxon>
        <taxon>Fungi</taxon>
        <taxon>Dikarya</taxon>
        <taxon>Ascomycota</taxon>
        <taxon>Pezizomycotina</taxon>
        <taxon>Dothideomycetes</taxon>
        <taxon>Dothideomycetidae</taxon>
        <taxon>Mycosphaerellales</taxon>
        <taxon>Mycosphaerellaceae</taxon>
        <taxon>Septoria</taxon>
    </lineage>
</organism>
<evidence type="ECO:0000256" key="6">
    <source>
        <dbReference type="RuleBase" id="RU361277"/>
    </source>
</evidence>
<evidence type="ECO:0000256" key="5">
    <source>
        <dbReference type="ARBA" id="ARBA00023002"/>
    </source>
</evidence>
<dbReference type="InterPro" id="IPR036291">
    <property type="entry name" value="NAD(P)-bd_dom_sf"/>
</dbReference>
<dbReference type="InterPro" id="IPR002328">
    <property type="entry name" value="ADH_Zn_CS"/>
</dbReference>
<dbReference type="GO" id="GO:0008270">
    <property type="term" value="F:zinc ion binding"/>
    <property type="evidence" value="ECO:0007669"/>
    <property type="project" value="InterPro"/>
</dbReference>
<dbReference type="GO" id="GO:0005737">
    <property type="term" value="C:cytoplasm"/>
    <property type="evidence" value="ECO:0007669"/>
    <property type="project" value="TreeGrafter"/>
</dbReference>
<dbReference type="SMART" id="SM00829">
    <property type="entry name" value="PKS_ER"/>
    <property type="match status" value="1"/>
</dbReference>
<protein>
    <submittedName>
        <fullName evidence="8">Alcohol dehydrogenase, zinc-type, GroES-like superfamily, NAD(P)-binding domain superfamily</fullName>
    </submittedName>
</protein>
<keyword evidence="9" id="KW-1185">Reference proteome</keyword>
<sequence>MATNDLLNKSVRQAFLHGAGDVRIEQVPHPPLLPGHIALAPKFCGICGSDLHFFHDVGFADTLKTPHPITGAKLPVATGHEFAGVVTGVGEGCGGELKVGDKVAVMPTIYDGTCSSCVAGATNTCSQSGYYGINSKTGGMSDGAAIPEELVFKLPDGIDCDVGALIEPLAVAWHAIGLAPGSLTAQTTALILGAGPVGAAVLVGLKAKGVTRIAVSEPSAARREFISQIDSDAVALNPMESNLPTDLRTTFQRSDGMDLVFDCAGVGPTMDTAIACARPRGTIINLFVSTSPTTFHSLPMTLKELFLRSSIAYTKEDFTEVIEAIAQGKMDPRRLITKRIKLEDVVEEGLVSLHHKDNKNCKILVDLSL</sequence>
<dbReference type="PANTHER" id="PTHR43161:SF23">
    <property type="entry name" value="(R,R)-BUTANEDIOL DEHYDROGENASE-RELATED"/>
    <property type="match status" value="1"/>
</dbReference>
<dbReference type="InterPro" id="IPR013154">
    <property type="entry name" value="ADH-like_N"/>
</dbReference>
<name>A0A9Q9AZJ9_9PEZI</name>
<dbReference type="AlphaFoldDB" id="A0A9Q9AZJ9"/>
<dbReference type="GO" id="GO:0034079">
    <property type="term" value="P:butanediol biosynthetic process"/>
    <property type="evidence" value="ECO:0007669"/>
    <property type="project" value="TreeGrafter"/>
</dbReference>
<feature type="domain" description="Enoyl reductase (ER)" evidence="7">
    <location>
        <begin position="18"/>
        <end position="365"/>
    </location>
</feature>